<reference evidence="2" key="1">
    <citation type="submission" date="2021-02" db="EMBL/GenBank/DDBJ databases">
        <title>Leucobacter sp. CX169.</title>
        <authorList>
            <person name="Cheng Y."/>
        </authorList>
    </citation>
    <scope>NUCLEOTIDE SEQUENCE [LARGE SCALE GENOMIC DNA]</scope>
    <source>
        <strain evidence="2">JY899</strain>
    </source>
</reference>
<evidence type="ECO:0000313" key="2">
    <source>
        <dbReference type="Proteomes" id="UP000705983"/>
    </source>
</evidence>
<dbReference type="EMBL" id="JAFFJS010000001">
    <property type="protein sequence ID" value="MBM9432321.1"/>
    <property type="molecule type" value="Genomic_DNA"/>
</dbReference>
<organism evidence="1 2">
    <name type="scientific">Flaviflexus equikiangi</name>
    <dbReference type="NCBI Taxonomy" id="2758573"/>
    <lineage>
        <taxon>Bacteria</taxon>
        <taxon>Bacillati</taxon>
        <taxon>Actinomycetota</taxon>
        <taxon>Actinomycetes</taxon>
        <taxon>Actinomycetales</taxon>
        <taxon>Actinomycetaceae</taxon>
        <taxon>Flaviflexus</taxon>
    </lineage>
</organism>
<evidence type="ECO:0000313" key="1">
    <source>
        <dbReference type="EMBL" id="MBM9432321.1"/>
    </source>
</evidence>
<dbReference type="Proteomes" id="UP000705983">
    <property type="component" value="Unassembled WGS sequence"/>
</dbReference>
<proteinExistence type="predicted"/>
<keyword evidence="2" id="KW-1185">Reference proteome</keyword>
<protein>
    <submittedName>
        <fullName evidence="1">Uncharacterized protein</fullName>
    </submittedName>
</protein>
<comment type="caution">
    <text evidence="1">The sequence shown here is derived from an EMBL/GenBank/DDBJ whole genome shotgun (WGS) entry which is preliminary data.</text>
</comment>
<sequence>MTEWHLKYGDIEGQIKEESAQELLALELGEGVPGKWVCVELTDGQRMNILVSPGVPIALMGRRRGGGKIW</sequence>
<gene>
    <name evidence="1" type="ORF">JVW63_01165</name>
</gene>
<dbReference type="RefSeq" id="WP_187995896.1">
    <property type="nucleotide sequence ID" value="NZ_JACEXG010000001.1"/>
</dbReference>
<name>A0ABS2TCF8_9ACTO</name>
<accession>A0ABS2TCF8</accession>